<feature type="signal peptide" evidence="1">
    <location>
        <begin position="1"/>
        <end position="28"/>
    </location>
</feature>
<dbReference type="Proteomes" id="UP000464214">
    <property type="component" value="Chromosome"/>
</dbReference>
<reference evidence="2 3" key="1">
    <citation type="submission" date="2020-01" db="EMBL/GenBank/DDBJ databases">
        <authorList>
            <person name="Kim M."/>
        </authorList>
    </citation>
    <scope>NUCLEOTIDE SEQUENCE [LARGE SCALE GENOMIC DNA]</scope>
    <source>
        <strain evidence="2 3">BT10</strain>
    </source>
</reference>
<gene>
    <name evidence="2" type="ORF">GU926_00425</name>
</gene>
<keyword evidence="3" id="KW-1185">Reference proteome</keyword>
<proteinExistence type="predicted"/>
<name>A0A6P1NUP5_9BACT</name>
<accession>A0A6P1NUP5</accession>
<dbReference type="AlphaFoldDB" id="A0A6P1NUP5"/>
<dbReference type="EMBL" id="CP047897">
    <property type="protein sequence ID" value="QHL85989.1"/>
    <property type="molecule type" value="Genomic_DNA"/>
</dbReference>
<dbReference type="InterPro" id="IPR043749">
    <property type="entry name" value="DUF5694"/>
</dbReference>
<keyword evidence="1" id="KW-0732">Signal</keyword>
<evidence type="ECO:0000313" key="2">
    <source>
        <dbReference type="EMBL" id="QHL85989.1"/>
    </source>
</evidence>
<organism evidence="2 3">
    <name type="scientific">Nibribacter ruber</name>
    <dbReference type="NCBI Taxonomy" id="2698458"/>
    <lineage>
        <taxon>Bacteria</taxon>
        <taxon>Pseudomonadati</taxon>
        <taxon>Bacteroidota</taxon>
        <taxon>Cytophagia</taxon>
        <taxon>Cytophagales</taxon>
        <taxon>Hymenobacteraceae</taxon>
        <taxon>Nibribacter</taxon>
    </lineage>
</organism>
<sequence>MPFVFHRSFVKAAFSLSLLVLASPLVKAQDSIEILVVASSHSNTGTPDKYRPIIDKLKNFRPDMVFGETLSPQDEREAQKQNYWGTANSLKRLAYFEGLNGTASKNVDKQITKGYLALQQNEKAHQKRMQLARDLVLSQDRGNAEYQFFVLTQYQMPNFNPADQARFTKMFGPLDSLKKVGMLREKSEYHKIFFPLVYELKHPKIYAMDCQKYDAQWTKAWNKAGTLMQEMEAKAKADSTSSEAQTLQQIETFSKNGVAELDAKKYKNYEYMNNPLYARLNNAWNFYGGPEFYGYPGFPTEAIKEMVYWFDMRNQGICENVLKQAQAQHAKRVVVAVGAAHRKGMEEIFNTMPNVKVVHYLDI</sequence>
<dbReference type="KEGG" id="nib:GU926_00425"/>
<dbReference type="RefSeq" id="WP_160687956.1">
    <property type="nucleotide sequence ID" value="NZ_CP047897.1"/>
</dbReference>
<protein>
    <recommendedName>
        <fullName evidence="4">TraB/GumN family protein</fullName>
    </recommendedName>
</protein>
<dbReference type="Pfam" id="PF18950">
    <property type="entry name" value="DUF5694"/>
    <property type="match status" value="1"/>
</dbReference>
<evidence type="ECO:0000313" key="3">
    <source>
        <dbReference type="Proteomes" id="UP000464214"/>
    </source>
</evidence>
<evidence type="ECO:0008006" key="4">
    <source>
        <dbReference type="Google" id="ProtNLM"/>
    </source>
</evidence>
<evidence type="ECO:0000256" key="1">
    <source>
        <dbReference type="SAM" id="SignalP"/>
    </source>
</evidence>
<feature type="chain" id="PRO_5026657740" description="TraB/GumN family protein" evidence="1">
    <location>
        <begin position="29"/>
        <end position="363"/>
    </location>
</feature>